<dbReference type="PATRIC" id="fig|93930.3.peg.643"/>
<dbReference type="GO" id="GO:0009307">
    <property type="term" value="P:DNA restriction-modification system"/>
    <property type="evidence" value="ECO:0007669"/>
    <property type="project" value="InterPro"/>
</dbReference>
<sequence length="152" mass="17562">MIYIILSLLSFSLLVLFLRWGKKRRKQDLRNLLEAGLKNPYQFEEFAKEYLKEKGFRSVRTTRKSKDFGADIVAKRRGSTVVFQVKRRNSTVEKEVVKELVAAAYIYGATEVGIFTNGELSTGLKKELEELKRSGGFIKRVHVIKNINPEEF</sequence>
<keyword evidence="2" id="KW-0378">Hydrolase</keyword>
<dbReference type="InterPro" id="IPR007560">
    <property type="entry name" value="Restrct_endonuc_IV_Mrr"/>
</dbReference>
<proteinExistence type="predicted"/>
<dbReference type="GO" id="GO:0003677">
    <property type="term" value="F:DNA binding"/>
    <property type="evidence" value="ECO:0007669"/>
    <property type="project" value="InterPro"/>
</dbReference>
<dbReference type="Gene3D" id="3.40.1350.10">
    <property type="match status" value="1"/>
</dbReference>
<feature type="domain" description="Restriction endonuclease type IV Mrr" evidence="1">
    <location>
        <begin position="39"/>
        <end position="130"/>
    </location>
</feature>
<dbReference type="EMBL" id="LGFG01000004">
    <property type="protein sequence ID" value="KUK23774.1"/>
    <property type="molecule type" value="Genomic_DNA"/>
</dbReference>
<dbReference type="SUPFAM" id="SSF52980">
    <property type="entry name" value="Restriction endonuclease-like"/>
    <property type="match status" value="1"/>
</dbReference>
<evidence type="ECO:0000313" key="3">
    <source>
        <dbReference type="Proteomes" id="UP000058636"/>
    </source>
</evidence>
<dbReference type="AlphaFoldDB" id="A0A101ERX2"/>
<accession>A0A101ERX2</accession>
<evidence type="ECO:0000313" key="2">
    <source>
        <dbReference type="EMBL" id="KUK23774.1"/>
    </source>
</evidence>
<name>A0A101ERX2_9THEM</name>
<dbReference type="Pfam" id="PF04471">
    <property type="entry name" value="Mrr_cat"/>
    <property type="match status" value="1"/>
</dbReference>
<organism evidence="2 3">
    <name type="scientific">Thermotoga petrophila</name>
    <dbReference type="NCBI Taxonomy" id="93929"/>
    <lineage>
        <taxon>Bacteria</taxon>
        <taxon>Thermotogati</taxon>
        <taxon>Thermotogota</taxon>
        <taxon>Thermotogae</taxon>
        <taxon>Thermotogales</taxon>
        <taxon>Thermotogaceae</taxon>
        <taxon>Thermotoga</taxon>
    </lineage>
</organism>
<keyword evidence="2" id="KW-0540">Nuclease</keyword>
<dbReference type="PANTHER" id="PTHR30015:SF6">
    <property type="entry name" value="SLL1429 PROTEIN"/>
    <property type="match status" value="1"/>
</dbReference>
<keyword evidence="2" id="KW-0255">Endonuclease</keyword>
<dbReference type="PANTHER" id="PTHR30015">
    <property type="entry name" value="MRR RESTRICTION SYSTEM PROTEIN"/>
    <property type="match status" value="1"/>
</dbReference>
<dbReference type="InterPro" id="IPR011856">
    <property type="entry name" value="tRNA_endonuc-like_dom_sf"/>
</dbReference>
<gene>
    <name evidence="2" type="ORF">XD57_0120</name>
</gene>
<comment type="caution">
    <text evidence="2">The sequence shown here is derived from an EMBL/GenBank/DDBJ whole genome shotgun (WGS) entry which is preliminary data.</text>
</comment>
<dbReference type="InterPro" id="IPR011335">
    <property type="entry name" value="Restrct_endonuc-II-like"/>
</dbReference>
<reference evidence="2 3" key="1">
    <citation type="journal article" date="2015" name="MBio">
        <title>Genome-Resolved Metagenomic Analysis Reveals Roles for Candidate Phyla and Other Microbial Community Members in Biogeochemical Transformations in Oil Reservoirs.</title>
        <authorList>
            <person name="Hu P."/>
            <person name="Tom L."/>
            <person name="Singh A."/>
            <person name="Thomas B.C."/>
            <person name="Baker B.J."/>
            <person name="Piceno Y.M."/>
            <person name="Andersen G.L."/>
            <person name="Banfield J.F."/>
        </authorList>
    </citation>
    <scope>NUCLEOTIDE SEQUENCE [LARGE SCALE GENOMIC DNA]</scope>
    <source>
        <strain evidence="2">46_26</strain>
    </source>
</reference>
<protein>
    <submittedName>
        <fullName evidence="2">Restriction endonuclease</fullName>
    </submittedName>
</protein>
<dbReference type="InterPro" id="IPR052906">
    <property type="entry name" value="Type_IV_Methyl-Rstrct_Enzyme"/>
</dbReference>
<evidence type="ECO:0000259" key="1">
    <source>
        <dbReference type="Pfam" id="PF04471"/>
    </source>
</evidence>
<dbReference type="RefSeq" id="WP_012311388.1">
    <property type="nucleotide sequence ID" value="NZ_DAITJQ010000001.1"/>
</dbReference>
<dbReference type="Proteomes" id="UP000058636">
    <property type="component" value="Unassembled WGS sequence"/>
</dbReference>
<dbReference type="GO" id="GO:0015666">
    <property type="term" value="F:restriction endodeoxyribonuclease activity"/>
    <property type="evidence" value="ECO:0007669"/>
    <property type="project" value="TreeGrafter"/>
</dbReference>